<dbReference type="Pfam" id="PF00619">
    <property type="entry name" value="CARD"/>
    <property type="match status" value="1"/>
</dbReference>
<protein>
    <recommendedName>
        <fullName evidence="2">CARD domain-containing protein</fullName>
    </recommendedName>
</protein>
<evidence type="ECO:0000259" key="2">
    <source>
        <dbReference type="PROSITE" id="PS50209"/>
    </source>
</evidence>
<proteinExistence type="predicted"/>
<name>A0A6J8E7D4_MYTCO</name>
<feature type="compositionally biased region" description="Polar residues" evidence="1">
    <location>
        <begin position="240"/>
        <end position="253"/>
    </location>
</feature>
<dbReference type="Proteomes" id="UP000507470">
    <property type="component" value="Unassembled WGS sequence"/>
</dbReference>
<feature type="domain" description="CARD" evidence="2">
    <location>
        <begin position="324"/>
        <end position="407"/>
    </location>
</feature>
<feature type="domain" description="CARD" evidence="2">
    <location>
        <begin position="438"/>
        <end position="501"/>
    </location>
</feature>
<evidence type="ECO:0000313" key="4">
    <source>
        <dbReference type="Proteomes" id="UP000507470"/>
    </source>
</evidence>
<dbReference type="GO" id="GO:0042981">
    <property type="term" value="P:regulation of apoptotic process"/>
    <property type="evidence" value="ECO:0007669"/>
    <property type="project" value="InterPro"/>
</dbReference>
<dbReference type="OrthoDB" id="8044406at2759"/>
<dbReference type="InterPro" id="IPR001315">
    <property type="entry name" value="CARD"/>
</dbReference>
<feature type="region of interest" description="Disordered" evidence="1">
    <location>
        <begin position="211"/>
        <end position="262"/>
    </location>
</feature>
<dbReference type="Gene3D" id="1.10.533.10">
    <property type="entry name" value="Death Domain, Fas"/>
    <property type="match status" value="2"/>
</dbReference>
<dbReference type="SUPFAM" id="SSF47986">
    <property type="entry name" value="DEATH domain"/>
    <property type="match status" value="2"/>
</dbReference>
<dbReference type="AlphaFoldDB" id="A0A6J8E7D4"/>
<dbReference type="EMBL" id="CACVKT020008615">
    <property type="protein sequence ID" value="CAC5416277.1"/>
    <property type="molecule type" value="Genomic_DNA"/>
</dbReference>
<evidence type="ECO:0000256" key="1">
    <source>
        <dbReference type="SAM" id="MobiDB-lite"/>
    </source>
</evidence>
<reference evidence="3 4" key="1">
    <citation type="submission" date="2020-06" db="EMBL/GenBank/DDBJ databases">
        <authorList>
            <person name="Li R."/>
            <person name="Bekaert M."/>
        </authorList>
    </citation>
    <scope>NUCLEOTIDE SEQUENCE [LARGE SCALE GENOMIC DNA]</scope>
    <source>
        <strain evidence="4">wild</strain>
    </source>
</reference>
<evidence type="ECO:0000313" key="3">
    <source>
        <dbReference type="EMBL" id="CAC5416277.1"/>
    </source>
</evidence>
<sequence length="849" mass="96618">MRKRDRFRKLFLRLKSSLAELKYKQQRNKVNNMKKQAKKHFYASLNENLDEIKQANPKQYWKIINMHIKSDRPVHDVPPLKDPNQNYNLAYESSEKSEILNKYFCSIAYLENPDKDLPVFNDRCADFLSSIVVSEQDVKHGYVLTQTYRAKWQFVHSVYKRDNIEGSLLEMTESGEDVVQAVDAEADTIESSQLRMTESGKDVVQSVDEADTIDSSQLRMTESGKDAGQSLDEADKDPSENSLTDLQSISSSKTEFEGRSTHIPSIESQPLLTEEDNRLQAAFNILYTVPRAIEDFIDREYKGGFLQSIRDHKDQLKATLNSEEWELFSQLIVHHRLYHFYDLIIQETILDNEVLDLLISRCILRKEDRAEIEHHPRQSDRNKCILDLLIQRPQDSYSVLLEVLKESPTCSKDLIECMEGQQLSHHEAVSQSKVKSCITGSHSARLQKNYHNLTQNLSNTESIIDSLISVGVLDPDDRADINSSGVQAKINRKLLDRIRRKQDYQFFVEALKEDPMNAKLVSDLESTEVSQDDLKLFQTGATVPQLTNRPGFQTLVTLVSMVYLTGATVPSLTNRPGFRHWSHSITANKQTRIPDTGYISFYGLSYRPLVSMVYQYPANKQTRIPDTGYISFYGLSYRSHSTTANKQTRIQTDISFYGLSYINKQTRIPDTGYISFYGLSYRSTTVPQLTNRPGFQTLVTLVSMVYLTGATVPQLTNRPGFQTLVTLVSMVYLTVPQLTNRPGFQTLVTLVSMVYLTGATVPQLTNRPGFQTLVTLVSMVYLTGATVPQLTNRPGFQTLVTLVSMVYLTGATVPQLTNRPGFQTLVTLVSMVYLTGATKQPEDSRHWLH</sequence>
<dbReference type="InterPro" id="IPR011029">
    <property type="entry name" value="DEATH-like_dom_sf"/>
</dbReference>
<organism evidence="3 4">
    <name type="scientific">Mytilus coruscus</name>
    <name type="common">Sea mussel</name>
    <dbReference type="NCBI Taxonomy" id="42192"/>
    <lineage>
        <taxon>Eukaryota</taxon>
        <taxon>Metazoa</taxon>
        <taxon>Spiralia</taxon>
        <taxon>Lophotrochozoa</taxon>
        <taxon>Mollusca</taxon>
        <taxon>Bivalvia</taxon>
        <taxon>Autobranchia</taxon>
        <taxon>Pteriomorphia</taxon>
        <taxon>Mytilida</taxon>
        <taxon>Mytiloidea</taxon>
        <taxon>Mytilidae</taxon>
        <taxon>Mytilinae</taxon>
        <taxon>Mytilus</taxon>
    </lineage>
</organism>
<dbReference type="CDD" id="cd01671">
    <property type="entry name" value="CARD"/>
    <property type="match status" value="2"/>
</dbReference>
<gene>
    <name evidence="3" type="ORF">MCOR_48913</name>
</gene>
<accession>A0A6J8E7D4</accession>
<keyword evidence="4" id="KW-1185">Reference proteome</keyword>
<dbReference type="PROSITE" id="PS50209">
    <property type="entry name" value="CARD"/>
    <property type="match status" value="2"/>
</dbReference>